<proteinExistence type="predicted"/>
<gene>
    <name evidence="1" type="ORF">O7U_00592</name>
</gene>
<comment type="caution">
    <text evidence="1">The sequence shown here is derived from an EMBL/GenBank/DDBJ whole genome shotgun (WGS) entry which is preliminary data.</text>
</comment>
<sequence>MDNGEVNLIHRGDCWVRGEAMVFDNVQSYRKVVLGNDVKVYDNANICGDAYGAQNGFGAIG</sequence>
<dbReference type="SUPFAM" id="SSF51161">
    <property type="entry name" value="Trimeric LpxA-like enzymes"/>
    <property type="match status" value="1"/>
</dbReference>
<dbReference type="Proteomes" id="UP000027143">
    <property type="component" value="Unassembled WGS sequence"/>
</dbReference>
<evidence type="ECO:0008006" key="3">
    <source>
        <dbReference type="Google" id="ProtNLM"/>
    </source>
</evidence>
<evidence type="ECO:0000313" key="1">
    <source>
        <dbReference type="EMBL" id="KEC66061.1"/>
    </source>
</evidence>
<dbReference type="EMBL" id="AHPD01000007">
    <property type="protein sequence ID" value="KEC66061.1"/>
    <property type="molecule type" value="Genomic_DNA"/>
</dbReference>
<keyword evidence="2" id="KW-1185">Reference proteome</keyword>
<reference evidence="1 2" key="1">
    <citation type="submission" date="2012-04" db="EMBL/GenBank/DDBJ databases">
        <title>The Genome Sequence of Bartonella quintana JK 68.</title>
        <authorList>
            <consortium name="The Broad Institute Genome Sequencing Platform"/>
            <consortium name="The Broad Institute Genome Sequencing Center for Infectious Disease"/>
            <person name="Feldgarden M."/>
            <person name="Kirby J."/>
            <person name="Kosoy M."/>
            <person name="Birtles R."/>
            <person name="Probert W.S."/>
            <person name="Chiaraviglio L."/>
            <person name="Walker B."/>
            <person name="Young S.K."/>
            <person name="Zeng Q."/>
            <person name="Gargeya S."/>
            <person name="Fitzgerald M."/>
            <person name="Haas B."/>
            <person name="Abouelleil A."/>
            <person name="Alvarado L."/>
            <person name="Arachchi H.M."/>
            <person name="Berlin A.M."/>
            <person name="Chapman S.B."/>
            <person name="Goldberg J."/>
            <person name="Griggs A."/>
            <person name="Gujja S."/>
            <person name="Hansen M."/>
            <person name="Howarth C."/>
            <person name="Imamovic A."/>
            <person name="Larimer J."/>
            <person name="McCowen C."/>
            <person name="Montmayeur A."/>
            <person name="Murphy C."/>
            <person name="Neiman D."/>
            <person name="Pearson M."/>
            <person name="Priest M."/>
            <person name="Roberts A."/>
            <person name="Saif S."/>
            <person name="Shea T."/>
            <person name="Sisk P."/>
            <person name="Sykes S."/>
            <person name="Wortman J."/>
            <person name="Nusbaum C."/>
            <person name="Birren B."/>
        </authorList>
    </citation>
    <scope>NUCLEOTIDE SEQUENCE [LARGE SCALE GENOMIC DNA]</scope>
    <source>
        <strain evidence="1 2">JK 68</strain>
    </source>
</reference>
<name>A0ABR4SPI3_BARQI</name>
<organism evidence="1 2">
    <name type="scientific">Bartonella quintana JK 68</name>
    <dbReference type="NCBI Taxonomy" id="1134503"/>
    <lineage>
        <taxon>Bacteria</taxon>
        <taxon>Pseudomonadati</taxon>
        <taxon>Pseudomonadota</taxon>
        <taxon>Alphaproteobacteria</taxon>
        <taxon>Hyphomicrobiales</taxon>
        <taxon>Bartonellaceae</taxon>
        <taxon>Bartonella</taxon>
    </lineage>
</organism>
<dbReference type="InterPro" id="IPR011004">
    <property type="entry name" value="Trimer_LpxA-like_sf"/>
</dbReference>
<protein>
    <recommendedName>
        <fullName evidence="3">Phage related protein</fullName>
    </recommendedName>
</protein>
<accession>A0ABR4SPI3</accession>
<evidence type="ECO:0000313" key="2">
    <source>
        <dbReference type="Proteomes" id="UP000027143"/>
    </source>
</evidence>